<keyword evidence="2" id="KW-1185">Reference proteome</keyword>
<dbReference type="Pfam" id="PF05991">
    <property type="entry name" value="NYN_YacP"/>
    <property type="match status" value="1"/>
</dbReference>
<evidence type="ECO:0000313" key="2">
    <source>
        <dbReference type="Proteomes" id="UP000217083"/>
    </source>
</evidence>
<dbReference type="AlphaFoldDB" id="A0A263BQ77"/>
<evidence type="ECO:0008006" key="3">
    <source>
        <dbReference type="Google" id="ProtNLM"/>
    </source>
</evidence>
<accession>A0A263BQ77</accession>
<dbReference type="PANTHER" id="PTHR34547:SF1">
    <property type="entry name" value="YACP-LIKE NYN DOMAIN PROTEIN"/>
    <property type="match status" value="1"/>
</dbReference>
<gene>
    <name evidence="1" type="ORF">CIB95_14565</name>
</gene>
<dbReference type="Proteomes" id="UP000217083">
    <property type="component" value="Unassembled WGS sequence"/>
</dbReference>
<organism evidence="1 2">
    <name type="scientific">Lottiidibacillus patelloidae</name>
    <dbReference type="NCBI Taxonomy" id="2670334"/>
    <lineage>
        <taxon>Bacteria</taxon>
        <taxon>Bacillati</taxon>
        <taxon>Bacillota</taxon>
        <taxon>Bacilli</taxon>
        <taxon>Bacillales</taxon>
        <taxon>Bacillaceae</taxon>
        <taxon>Lottiidibacillus</taxon>
    </lineage>
</organism>
<reference evidence="2" key="1">
    <citation type="submission" date="2017-08" db="EMBL/GenBank/DDBJ databases">
        <authorList>
            <person name="Huang Z."/>
        </authorList>
    </citation>
    <scope>NUCLEOTIDE SEQUENCE [LARGE SCALE GENOMIC DNA]</scope>
    <source>
        <strain evidence="2">SA5d-4</strain>
    </source>
</reference>
<dbReference type="RefSeq" id="WP_094926353.1">
    <property type="nucleotide sequence ID" value="NZ_NPIA01000010.1"/>
</dbReference>
<reference evidence="1 2" key="2">
    <citation type="submission" date="2017-09" db="EMBL/GenBank/DDBJ databases">
        <title>Bacillus patelloidae sp. nov., isolated from the intestinal tract of a marine limpet.</title>
        <authorList>
            <person name="Liu R."/>
            <person name="Dong C."/>
            <person name="Shao Z."/>
        </authorList>
    </citation>
    <scope>NUCLEOTIDE SEQUENCE [LARGE SCALE GENOMIC DNA]</scope>
    <source>
        <strain evidence="1 2">SA5d-4</strain>
    </source>
</reference>
<dbReference type="InterPro" id="IPR010298">
    <property type="entry name" value="YacP-like"/>
</dbReference>
<dbReference type="PANTHER" id="PTHR34547">
    <property type="entry name" value="YACP-LIKE NYN DOMAIN PROTEIN"/>
    <property type="match status" value="1"/>
</dbReference>
<name>A0A263BQ77_9BACI</name>
<protein>
    <recommendedName>
        <fullName evidence="3">RNA-binding protein</fullName>
    </recommendedName>
</protein>
<sequence>MDILIVDGYNVIGASSSWNALKESDLAAARDDLIAKLANYQGYKGVKVIVVFDAHLVPGVEKKMTQNKVEVLYTKENETADECIEKLAMSLKNKRTQVSVATSDFTEQWAIFGQGALRLSARELLQEFKMIENNITKALENKKSKKAKVKIQLSSEIAEIFEKWRRGSR</sequence>
<evidence type="ECO:0000313" key="1">
    <source>
        <dbReference type="EMBL" id="OZM55885.1"/>
    </source>
</evidence>
<proteinExistence type="predicted"/>
<dbReference type="EMBL" id="NPIA01000010">
    <property type="protein sequence ID" value="OZM55885.1"/>
    <property type="molecule type" value="Genomic_DNA"/>
</dbReference>
<comment type="caution">
    <text evidence="1">The sequence shown here is derived from an EMBL/GenBank/DDBJ whole genome shotgun (WGS) entry which is preliminary data.</text>
</comment>
<dbReference type="CDD" id="cd10912">
    <property type="entry name" value="PIN_YacP-like"/>
    <property type="match status" value="1"/>
</dbReference>